<dbReference type="InterPro" id="IPR036388">
    <property type="entry name" value="WH-like_DNA-bd_sf"/>
</dbReference>
<keyword evidence="2" id="KW-0805">Transcription regulation</keyword>
<evidence type="ECO:0000256" key="1">
    <source>
        <dbReference type="ARBA" id="ARBA00007788"/>
    </source>
</evidence>
<dbReference type="InterPro" id="IPR013324">
    <property type="entry name" value="RNA_pol_sigma_r3/r4-like"/>
</dbReference>
<dbReference type="GO" id="GO:0006352">
    <property type="term" value="P:DNA-templated transcription initiation"/>
    <property type="evidence" value="ECO:0007669"/>
    <property type="project" value="EnsemblPlants"/>
</dbReference>
<evidence type="ECO:0000256" key="4">
    <source>
        <dbReference type="ARBA" id="ARBA00023125"/>
    </source>
</evidence>
<dbReference type="OrthoDB" id="206108at2759"/>
<dbReference type="Pfam" id="PF04539">
    <property type="entry name" value="Sigma70_r3"/>
    <property type="match status" value="1"/>
</dbReference>
<keyword evidence="5" id="KW-0804">Transcription</keyword>
<dbReference type="Proteomes" id="UP000077755">
    <property type="component" value="Chromosome 1"/>
</dbReference>
<evidence type="ECO:0000256" key="6">
    <source>
        <dbReference type="SAM" id="MobiDB-lite"/>
    </source>
</evidence>
<evidence type="ECO:0008006" key="13">
    <source>
        <dbReference type="Google" id="ProtNLM"/>
    </source>
</evidence>
<dbReference type="PANTHER" id="PTHR30603:SF13">
    <property type="entry name" value="RNA POLYMERASE SIGMA FACTOR SIGC"/>
    <property type="match status" value="1"/>
</dbReference>
<evidence type="ECO:0000313" key="12">
    <source>
        <dbReference type="Proteomes" id="UP000077755"/>
    </source>
</evidence>
<keyword evidence="4" id="KW-0238">DNA-binding</keyword>
<evidence type="ECO:0000256" key="2">
    <source>
        <dbReference type="ARBA" id="ARBA00023015"/>
    </source>
</evidence>
<dbReference type="OMA" id="HARGIQI"/>
<reference evidence="10" key="1">
    <citation type="journal article" date="2016" name="Nat. Genet.">
        <title>A high-quality carrot genome assembly provides new insights into carotenoid accumulation and asterid genome evolution.</title>
        <authorList>
            <person name="Iorizzo M."/>
            <person name="Ellison S."/>
            <person name="Senalik D."/>
            <person name="Zeng P."/>
            <person name="Satapoomin P."/>
            <person name="Huang J."/>
            <person name="Bowman M."/>
            <person name="Iovene M."/>
            <person name="Sanseverino W."/>
            <person name="Cavagnaro P."/>
            <person name="Yildiz M."/>
            <person name="Macko-Podgorni A."/>
            <person name="Moranska E."/>
            <person name="Grzebelus E."/>
            <person name="Grzebelus D."/>
            <person name="Ashrafi H."/>
            <person name="Zheng Z."/>
            <person name="Cheng S."/>
            <person name="Spooner D."/>
            <person name="Van Deynze A."/>
            <person name="Simon P."/>
        </authorList>
    </citation>
    <scope>NUCLEOTIDE SEQUENCE [LARGE SCALE GENOMIC DNA]</scope>
    <source>
        <tissue evidence="10">Leaf</tissue>
    </source>
</reference>
<dbReference type="GO" id="GO:0071482">
    <property type="term" value="P:cellular response to light stimulus"/>
    <property type="evidence" value="ECO:0007669"/>
    <property type="project" value="EnsemblPlants"/>
</dbReference>
<feature type="domain" description="RNA polymerase sigma-70 region 2" evidence="8">
    <location>
        <begin position="315"/>
        <end position="380"/>
    </location>
</feature>
<dbReference type="Gramene" id="KZN11801">
    <property type="protein sequence ID" value="KZN11801"/>
    <property type="gene ID" value="DCAR_004457"/>
</dbReference>
<dbReference type="EMBL" id="CP093343">
    <property type="protein sequence ID" value="WOG85630.1"/>
    <property type="molecule type" value="Genomic_DNA"/>
</dbReference>
<dbReference type="PANTHER" id="PTHR30603">
    <property type="entry name" value="RNA POLYMERASE SIGMA FACTOR RPO"/>
    <property type="match status" value="1"/>
</dbReference>
<sequence>MGIGFRLNFRWASSVRYPYYCTTSSSWPSSYSFRAMEASYDTTRVSFPYFVLGEIETMHNDLPRVHSCASAAQTLSNNYLETEHISIRKSSGGDLSCIISSSFRKPGSATSAEASKLSHFGVLMNNLSMLEKTFADSDVLRLENDILSQLDRLGALKLFHTCLSRTRSRPGNSSVSEDIEEHQMESHVNADQMAKIVVSSGKKEKRKAKRVKSSWNEKDFYLLPSNSKPKHQHQNLSSPGKSSKYSGSRPKVARNEAELTVGVKLVANLERIKMQLEKETGETASLSSWAEAANIDKKTLQQNLHFGCYCKDELLRSTRSLILYIARNYRGVGVGFEDLIQAGSIGVLQGAERFDHTRGYRFSTYIQYWIRKSILMLVERNCRGVRIPYALSKAVKKIQKARKTLSNSLGTYPDDNEIAESTGLSLSKIAAASNCLRVVGSLDQRIGDFTSVKYLELMPDTSIKGPEETVMREHMLKDMYDLLAELDPRERQVLLLRLGLQGHHCMSLQEIGRLFSVSKEWIRKIERTALRKLRDQETLHSLSHYLYMNHMNQ</sequence>
<dbReference type="SUPFAM" id="SSF88659">
    <property type="entry name" value="Sigma3 and sigma4 domains of RNA polymerase sigma factors"/>
    <property type="match status" value="2"/>
</dbReference>
<dbReference type="Gene3D" id="1.10.10.10">
    <property type="entry name" value="Winged helix-like DNA-binding domain superfamily/Winged helix DNA-binding domain"/>
    <property type="match status" value="2"/>
</dbReference>
<evidence type="ECO:0000256" key="5">
    <source>
        <dbReference type="ARBA" id="ARBA00023163"/>
    </source>
</evidence>
<name>A0A162AM41_DAUCS</name>
<evidence type="ECO:0000313" key="11">
    <source>
        <dbReference type="EMBL" id="WOG85630.1"/>
    </source>
</evidence>
<evidence type="ECO:0000256" key="3">
    <source>
        <dbReference type="ARBA" id="ARBA00023082"/>
    </source>
</evidence>
<dbReference type="CDD" id="cd06171">
    <property type="entry name" value="Sigma70_r4"/>
    <property type="match status" value="1"/>
</dbReference>
<evidence type="ECO:0000313" key="10">
    <source>
        <dbReference type="EMBL" id="KZN11801.1"/>
    </source>
</evidence>
<accession>A0A162AM41</accession>
<dbReference type="GO" id="GO:0009507">
    <property type="term" value="C:chloroplast"/>
    <property type="evidence" value="ECO:0007669"/>
    <property type="project" value="EnsemblPlants"/>
</dbReference>
<dbReference type="InterPro" id="IPR007627">
    <property type="entry name" value="RNA_pol_sigma70_r2"/>
</dbReference>
<dbReference type="InterPro" id="IPR000943">
    <property type="entry name" value="RNA_pol_sigma70"/>
</dbReference>
<proteinExistence type="inferred from homology"/>
<feature type="compositionally biased region" description="Low complexity" evidence="6">
    <location>
        <begin position="237"/>
        <end position="250"/>
    </location>
</feature>
<dbReference type="InterPro" id="IPR013325">
    <property type="entry name" value="RNA_pol_sigma_r2"/>
</dbReference>
<dbReference type="KEGG" id="dcr:108203392"/>
<dbReference type="Gene3D" id="1.20.120.1810">
    <property type="match status" value="1"/>
</dbReference>
<feature type="domain" description="RNA polymerase sigma-70 region 3" evidence="7">
    <location>
        <begin position="395"/>
        <end position="469"/>
    </location>
</feature>
<feature type="compositionally biased region" description="Polar residues" evidence="6">
    <location>
        <begin position="165"/>
        <end position="176"/>
    </location>
</feature>
<dbReference type="InterPro" id="IPR050239">
    <property type="entry name" value="Sigma-70_RNA_pol_init_factors"/>
</dbReference>
<dbReference type="EMBL" id="LNRQ01000001">
    <property type="protein sequence ID" value="KZN11801.1"/>
    <property type="molecule type" value="Genomic_DNA"/>
</dbReference>
<feature type="region of interest" description="Disordered" evidence="6">
    <location>
        <begin position="221"/>
        <end position="253"/>
    </location>
</feature>
<dbReference type="GO" id="GO:0016987">
    <property type="term" value="F:sigma factor activity"/>
    <property type="evidence" value="ECO:0007669"/>
    <property type="project" value="UniProtKB-KW"/>
</dbReference>
<dbReference type="STRING" id="79200.A0A162AM41"/>
<gene>
    <name evidence="10" type="ORF">DCAR_004457</name>
    <name evidence="11" type="ORF">DCAR_0104821</name>
</gene>
<dbReference type="Pfam" id="PF04542">
    <property type="entry name" value="Sigma70_r2"/>
    <property type="match status" value="1"/>
</dbReference>
<keyword evidence="12" id="KW-1185">Reference proteome</keyword>
<feature type="region of interest" description="Disordered" evidence="6">
    <location>
        <begin position="165"/>
        <end position="186"/>
    </location>
</feature>
<organism evidence="10">
    <name type="scientific">Daucus carota subsp. sativus</name>
    <name type="common">Carrot</name>
    <dbReference type="NCBI Taxonomy" id="79200"/>
    <lineage>
        <taxon>Eukaryota</taxon>
        <taxon>Viridiplantae</taxon>
        <taxon>Streptophyta</taxon>
        <taxon>Embryophyta</taxon>
        <taxon>Tracheophyta</taxon>
        <taxon>Spermatophyta</taxon>
        <taxon>Magnoliopsida</taxon>
        <taxon>eudicotyledons</taxon>
        <taxon>Gunneridae</taxon>
        <taxon>Pentapetalae</taxon>
        <taxon>asterids</taxon>
        <taxon>campanulids</taxon>
        <taxon>Apiales</taxon>
        <taxon>Apiaceae</taxon>
        <taxon>Apioideae</taxon>
        <taxon>Scandiceae</taxon>
        <taxon>Daucinae</taxon>
        <taxon>Daucus</taxon>
        <taxon>Daucus sect. Daucus</taxon>
    </lineage>
</organism>
<reference evidence="11" key="2">
    <citation type="submission" date="2022-03" db="EMBL/GenBank/DDBJ databases">
        <title>Draft title - Genomic analysis of global carrot germplasm unveils the trajectory of domestication and the origin of high carotenoid orange carrot.</title>
        <authorList>
            <person name="Iorizzo M."/>
            <person name="Ellison S."/>
            <person name="Senalik D."/>
            <person name="Macko-Podgorni A."/>
            <person name="Grzebelus D."/>
            <person name="Bostan H."/>
            <person name="Rolling W."/>
            <person name="Curaba J."/>
            <person name="Simon P."/>
        </authorList>
    </citation>
    <scope>NUCLEOTIDE SEQUENCE</scope>
    <source>
        <tissue evidence="11">Leaf</tissue>
    </source>
</reference>
<dbReference type="InterPro" id="IPR007624">
    <property type="entry name" value="RNA_pol_sigma70_r3"/>
</dbReference>
<dbReference type="SUPFAM" id="SSF88946">
    <property type="entry name" value="Sigma2 domain of RNA polymerase sigma factors"/>
    <property type="match status" value="1"/>
</dbReference>
<dbReference type="InterPro" id="IPR014284">
    <property type="entry name" value="RNA_pol_sigma-70_dom"/>
</dbReference>
<protein>
    <recommendedName>
        <fullName evidence="13">RNA polymerase sigma-70 domain-containing protein</fullName>
    </recommendedName>
</protein>
<dbReference type="Pfam" id="PF04545">
    <property type="entry name" value="Sigma70_r4"/>
    <property type="match status" value="1"/>
</dbReference>
<dbReference type="GO" id="GO:0000976">
    <property type="term" value="F:transcription cis-regulatory region binding"/>
    <property type="evidence" value="ECO:0007669"/>
    <property type="project" value="EnsemblPlants"/>
</dbReference>
<keyword evidence="3" id="KW-0731">Sigma factor</keyword>
<feature type="domain" description="RNA polymerase sigma-70 region 4" evidence="9">
    <location>
        <begin position="482"/>
        <end position="534"/>
    </location>
</feature>
<dbReference type="InterPro" id="IPR007630">
    <property type="entry name" value="RNA_pol_sigma70_r4"/>
</dbReference>
<evidence type="ECO:0000259" key="7">
    <source>
        <dbReference type="Pfam" id="PF04539"/>
    </source>
</evidence>
<dbReference type="NCBIfam" id="TIGR02937">
    <property type="entry name" value="sigma70-ECF"/>
    <property type="match status" value="1"/>
</dbReference>
<dbReference type="GO" id="GO:0003899">
    <property type="term" value="F:DNA-directed RNA polymerase activity"/>
    <property type="evidence" value="ECO:0007669"/>
    <property type="project" value="EnsemblPlants"/>
</dbReference>
<dbReference type="PRINTS" id="PR00046">
    <property type="entry name" value="SIGMA70FCT"/>
</dbReference>
<comment type="similarity">
    <text evidence="1">Belongs to the sigma-70 factor family.</text>
</comment>
<evidence type="ECO:0000259" key="9">
    <source>
        <dbReference type="Pfam" id="PF04545"/>
    </source>
</evidence>
<dbReference type="AlphaFoldDB" id="A0A162AM41"/>
<evidence type="ECO:0000259" key="8">
    <source>
        <dbReference type="Pfam" id="PF04542"/>
    </source>
</evidence>